<keyword evidence="2" id="KW-1185">Reference proteome</keyword>
<comment type="caution">
    <text evidence="1">The sequence shown here is derived from an EMBL/GenBank/DDBJ whole genome shotgun (WGS) entry which is preliminary data.</text>
</comment>
<evidence type="ECO:0008006" key="3">
    <source>
        <dbReference type="Google" id="ProtNLM"/>
    </source>
</evidence>
<gene>
    <name evidence="1" type="ORF">JQN70_08675</name>
</gene>
<dbReference type="Proteomes" id="UP001430172">
    <property type="component" value="Unassembled WGS sequence"/>
</dbReference>
<dbReference type="RefSeq" id="WP_204130913.1">
    <property type="nucleotide sequence ID" value="NZ_JAFDVD010000008.1"/>
</dbReference>
<protein>
    <recommendedName>
        <fullName evidence="3">Sensor histidine kinase</fullName>
    </recommendedName>
</protein>
<evidence type="ECO:0000313" key="1">
    <source>
        <dbReference type="EMBL" id="MBM6400456.1"/>
    </source>
</evidence>
<reference evidence="1" key="1">
    <citation type="submission" date="2021-02" db="EMBL/GenBank/DDBJ databases">
        <title>Phycicoccus sp. MQZ13P-5T, whole genome shotgun sequence.</title>
        <authorList>
            <person name="Tuo L."/>
        </authorList>
    </citation>
    <scope>NUCLEOTIDE SEQUENCE</scope>
    <source>
        <strain evidence="1">MQZ13P-5</strain>
    </source>
</reference>
<name>A0ABS2CKP8_9MICO</name>
<accession>A0ABS2CKP8</accession>
<dbReference type="EMBL" id="JAFDVD010000008">
    <property type="protein sequence ID" value="MBM6400456.1"/>
    <property type="molecule type" value="Genomic_DNA"/>
</dbReference>
<proteinExistence type="predicted"/>
<sequence length="69" mass="7236">MVAVVLSLLLITALAVAVVGVVAVPARRAGRRVLTRRGHATLETLRERVAPGSDAAAPVEVPERERLSA</sequence>
<organism evidence="1 2">
    <name type="scientific">Phycicoccus sonneratiae</name>
    <dbReference type="NCBI Taxonomy" id="2807628"/>
    <lineage>
        <taxon>Bacteria</taxon>
        <taxon>Bacillati</taxon>
        <taxon>Actinomycetota</taxon>
        <taxon>Actinomycetes</taxon>
        <taxon>Micrococcales</taxon>
        <taxon>Intrasporangiaceae</taxon>
        <taxon>Phycicoccus</taxon>
    </lineage>
</organism>
<evidence type="ECO:0000313" key="2">
    <source>
        <dbReference type="Proteomes" id="UP001430172"/>
    </source>
</evidence>